<gene>
    <name evidence="2" type="ORF">H7H73_16685</name>
</gene>
<name>A0A9X2YE36_9MYCO</name>
<proteinExistence type="predicted"/>
<protein>
    <submittedName>
        <fullName evidence="2">Uncharacterized protein</fullName>
    </submittedName>
</protein>
<dbReference type="Proteomes" id="UP001140272">
    <property type="component" value="Unassembled WGS sequence"/>
</dbReference>
<organism evidence="2 3">
    <name type="scientific">Mycolicibacterium rufum</name>
    <dbReference type="NCBI Taxonomy" id="318424"/>
    <lineage>
        <taxon>Bacteria</taxon>
        <taxon>Bacillati</taxon>
        <taxon>Actinomycetota</taxon>
        <taxon>Actinomycetes</taxon>
        <taxon>Mycobacteriales</taxon>
        <taxon>Mycobacteriaceae</taxon>
        <taxon>Mycolicibacterium</taxon>
    </lineage>
</organism>
<sequence length="103" mass="10429">MAEFSSRADAFASSAVAVSSAASSVAVGVPGRPGISAPGLIGPGRVSPGGTLTNREHRPHWVPTTNGLNAVLRPRSSPVIVVTIICSVGSLIWLKSGVSSRLL</sequence>
<reference evidence="2" key="2">
    <citation type="journal article" date="2022" name="BMC Genomics">
        <title>Comparative genome analysis of mycobacteria focusing on tRNA and non-coding RNA.</title>
        <authorList>
            <person name="Behra P.R.K."/>
            <person name="Pettersson B.M.F."/>
            <person name="Ramesh M."/>
            <person name="Das S."/>
            <person name="Dasgupta S."/>
            <person name="Kirsebom L.A."/>
        </authorList>
    </citation>
    <scope>NUCLEOTIDE SEQUENCE</scope>
    <source>
        <strain evidence="2">DSM 45406</strain>
    </source>
</reference>
<reference evidence="2" key="1">
    <citation type="submission" date="2020-07" db="EMBL/GenBank/DDBJ databases">
        <authorList>
            <person name="Pettersson B.M.F."/>
            <person name="Behra P.R.K."/>
            <person name="Ramesh M."/>
            <person name="Das S."/>
            <person name="Dasgupta S."/>
            <person name="Kirsebom L.A."/>
        </authorList>
    </citation>
    <scope>NUCLEOTIDE SEQUENCE</scope>
    <source>
        <strain evidence="2">DSM 45406</strain>
    </source>
</reference>
<dbReference type="EMBL" id="JACKRN010000600">
    <property type="protein sequence ID" value="MCV7071779.1"/>
    <property type="molecule type" value="Genomic_DNA"/>
</dbReference>
<evidence type="ECO:0000256" key="1">
    <source>
        <dbReference type="SAM" id="MobiDB-lite"/>
    </source>
</evidence>
<feature type="region of interest" description="Disordered" evidence="1">
    <location>
        <begin position="28"/>
        <end position="60"/>
    </location>
</feature>
<comment type="caution">
    <text evidence="2">The sequence shown here is derived from an EMBL/GenBank/DDBJ whole genome shotgun (WGS) entry which is preliminary data.</text>
</comment>
<evidence type="ECO:0000313" key="3">
    <source>
        <dbReference type="Proteomes" id="UP001140272"/>
    </source>
</evidence>
<accession>A0A9X2YE36</accession>
<dbReference type="AlphaFoldDB" id="A0A9X2YE36"/>
<evidence type="ECO:0000313" key="2">
    <source>
        <dbReference type="EMBL" id="MCV7071779.1"/>
    </source>
</evidence>